<protein>
    <recommendedName>
        <fullName evidence="2">BTB domain-containing protein</fullName>
    </recommendedName>
</protein>
<dbReference type="SUPFAM" id="SSF54695">
    <property type="entry name" value="POZ domain"/>
    <property type="match status" value="1"/>
</dbReference>
<dbReference type="EMBL" id="JAHFXS010000021">
    <property type="protein sequence ID" value="KAG9990681.1"/>
    <property type="molecule type" value="Genomic_DNA"/>
</dbReference>
<comment type="caution">
    <text evidence="3">The sequence shown here is derived from an EMBL/GenBank/DDBJ whole genome shotgun (WGS) entry which is preliminary data.</text>
</comment>
<evidence type="ECO:0000313" key="3">
    <source>
        <dbReference type="EMBL" id="KAG9990681.1"/>
    </source>
</evidence>
<dbReference type="AlphaFoldDB" id="A0A9P8G4B8"/>
<feature type="compositionally biased region" description="Basic and acidic residues" evidence="1">
    <location>
        <begin position="228"/>
        <end position="238"/>
    </location>
</feature>
<dbReference type="InterPro" id="IPR000210">
    <property type="entry name" value="BTB/POZ_dom"/>
</dbReference>
<reference evidence="3" key="1">
    <citation type="journal article" date="2021" name="J Fungi (Basel)">
        <title>Virulence traits and population genomics of the black yeast Aureobasidium melanogenum.</title>
        <authorList>
            <person name="Cernosa A."/>
            <person name="Sun X."/>
            <person name="Gostincar C."/>
            <person name="Fang C."/>
            <person name="Gunde-Cimerman N."/>
            <person name="Song Z."/>
        </authorList>
    </citation>
    <scope>NUCLEOTIDE SEQUENCE</scope>
    <source>
        <strain evidence="3">EXF-9298</strain>
    </source>
</reference>
<evidence type="ECO:0000259" key="2">
    <source>
        <dbReference type="PROSITE" id="PS50097"/>
    </source>
</evidence>
<organism evidence="3 4">
    <name type="scientific">Aureobasidium melanogenum</name>
    <name type="common">Aureobasidium pullulans var. melanogenum</name>
    <dbReference type="NCBI Taxonomy" id="46634"/>
    <lineage>
        <taxon>Eukaryota</taxon>
        <taxon>Fungi</taxon>
        <taxon>Dikarya</taxon>
        <taxon>Ascomycota</taxon>
        <taxon>Pezizomycotina</taxon>
        <taxon>Dothideomycetes</taxon>
        <taxon>Dothideomycetidae</taxon>
        <taxon>Dothideales</taxon>
        <taxon>Saccotheciaceae</taxon>
        <taxon>Aureobasidium</taxon>
    </lineage>
</organism>
<dbReference type="Pfam" id="PF00651">
    <property type="entry name" value="BTB"/>
    <property type="match status" value="1"/>
</dbReference>
<gene>
    <name evidence="3" type="ORF">KCU98_g955</name>
</gene>
<reference evidence="3" key="2">
    <citation type="submission" date="2021-08" db="EMBL/GenBank/DDBJ databases">
        <authorList>
            <person name="Gostincar C."/>
            <person name="Sun X."/>
            <person name="Song Z."/>
            <person name="Gunde-Cimerman N."/>
        </authorList>
    </citation>
    <scope>NUCLEOTIDE SEQUENCE</scope>
    <source>
        <strain evidence="3">EXF-9298</strain>
    </source>
</reference>
<name>A0A9P8G4B8_AURME</name>
<feature type="region of interest" description="Disordered" evidence="1">
    <location>
        <begin position="228"/>
        <end position="269"/>
    </location>
</feature>
<dbReference type="SMART" id="SM00225">
    <property type="entry name" value="BTB"/>
    <property type="match status" value="1"/>
</dbReference>
<dbReference type="CDD" id="cd18186">
    <property type="entry name" value="BTB_POZ_ZBTB_KLHL-like"/>
    <property type="match status" value="1"/>
</dbReference>
<accession>A0A9P8G4B8</accession>
<sequence>MGKVGLLISSRKRVTCLYNVQQYSDIIVAFNNRKIFAHKAILAASSSYFHRAFSSKFAVASNAVIDLGDDDDPDLVEVMLRIIYDDEDVSIVDVSIRHPDLFKAFLDFYILGDKYDVPVLRHLAKDHFMTNIKSIVGLRGEKHSYFDEMFEQAANSIARILGPSAITVADKSIQEEILEWCAESLDDLLWYRPFRKLLGKGQMFSTEFAGRLFLKKARHDAVEFGSDHDNDVYDHSSEFSDDDDDDHGSESEAEEADGTIGSVSVFEVD</sequence>
<dbReference type="InterPro" id="IPR011333">
    <property type="entry name" value="SKP1/BTB/POZ_sf"/>
</dbReference>
<proteinExistence type="predicted"/>
<dbReference type="Proteomes" id="UP000729357">
    <property type="component" value="Unassembled WGS sequence"/>
</dbReference>
<evidence type="ECO:0000256" key="1">
    <source>
        <dbReference type="SAM" id="MobiDB-lite"/>
    </source>
</evidence>
<dbReference type="PROSITE" id="PS50097">
    <property type="entry name" value="BTB"/>
    <property type="match status" value="1"/>
</dbReference>
<feature type="domain" description="BTB" evidence="2">
    <location>
        <begin position="24"/>
        <end position="87"/>
    </location>
</feature>
<dbReference type="Gene3D" id="3.30.710.10">
    <property type="entry name" value="Potassium Channel Kv1.1, Chain A"/>
    <property type="match status" value="1"/>
</dbReference>
<feature type="non-terminal residue" evidence="3">
    <location>
        <position position="1"/>
    </location>
</feature>
<keyword evidence="4" id="KW-1185">Reference proteome</keyword>
<evidence type="ECO:0000313" key="4">
    <source>
        <dbReference type="Proteomes" id="UP000729357"/>
    </source>
</evidence>
<feature type="compositionally biased region" description="Acidic residues" evidence="1">
    <location>
        <begin position="239"/>
        <end position="257"/>
    </location>
</feature>
<dbReference type="PANTHER" id="PTHR24413">
    <property type="entry name" value="SPECKLE-TYPE POZ PROTEIN"/>
    <property type="match status" value="1"/>
</dbReference>